<reference evidence="2" key="1">
    <citation type="journal article" date="2021" name="Nat. Commun.">
        <title>Genomic analyses provide insights into spinach domestication and the genetic basis of agronomic traits.</title>
        <authorList>
            <person name="Cai X."/>
            <person name="Sun X."/>
            <person name="Xu C."/>
            <person name="Sun H."/>
            <person name="Wang X."/>
            <person name="Ge C."/>
            <person name="Zhang Z."/>
            <person name="Wang Q."/>
            <person name="Fei Z."/>
            <person name="Jiao C."/>
            <person name="Wang Q."/>
        </authorList>
    </citation>
    <scope>NUCLEOTIDE SEQUENCE [LARGE SCALE GENOMIC DNA]</scope>
    <source>
        <strain evidence="2">cv. Varoflay</strain>
    </source>
</reference>
<reference evidence="3" key="2">
    <citation type="submission" date="2025-08" db="UniProtKB">
        <authorList>
            <consortium name="RefSeq"/>
        </authorList>
    </citation>
    <scope>IDENTIFICATION</scope>
    <source>
        <tissue evidence="3">Leaf</tissue>
    </source>
</reference>
<dbReference type="PANTHER" id="PTHR45749:SF36">
    <property type="entry name" value="ZINC FINGER MYM-TYPE PROTEIN 1-LIKE"/>
    <property type="match status" value="1"/>
</dbReference>
<accession>A0ABM3QX38</accession>
<dbReference type="Proteomes" id="UP000813463">
    <property type="component" value="Chromosome 6"/>
</dbReference>
<proteinExistence type="predicted"/>
<dbReference type="PANTHER" id="PTHR45749">
    <property type="match status" value="1"/>
</dbReference>
<gene>
    <name evidence="3" type="primary">LOC130462942</name>
</gene>
<dbReference type="InterPro" id="IPR025398">
    <property type="entry name" value="DUF4371"/>
</dbReference>
<protein>
    <recommendedName>
        <fullName evidence="1">DUF4371 domain-containing protein</fullName>
    </recommendedName>
</protein>
<dbReference type="Pfam" id="PF14291">
    <property type="entry name" value="DUF4371"/>
    <property type="match status" value="1"/>
</dbReference>
<evidence type="ECO:0000259" key="1">
    <source>
        <dbReference type="Pfam" id="PF14291"/>
    </source>
</evidence>
<sequence>MNQNLSITQSLAKNSTKASALYKTRLTYSLRCLRFLLRQGLAFYGHDESEMSDNKGNFKELLLWLAENDKKAKKVVLKSAPGNNQMNAPSIQRELINCCAKETTKLIIEDFGDEFFVILADESSDISQQEQLALCVRYVCKQGRACERFIGIVHVEDTFALSLKKAIESLLMEHSLSLSKVRGQGYDGASNMRGEINGLKTVVMNDSPSAYYIVSDINFN</sequence>
<dbReference type="GeneID" id="130462942"/>
<dbReference type="RefSeq" id="XP_056687912.1">
    <property type="nucleotide sequence ID" value="XM_056831934.1"/>
</dbReference>
<keyword evidence="2" id="KW-1185">Reference proteome</keyword>
<evidence type="ECO:0000313" key="3">
    <source>
        <dbReference type="RefSeq" id="XP_056687912.1"/>
    </source>
</evidence>
<organism evidence="2 3">
    <name type="scientific">Spinacia oleracea</name>
    <name type="common">Spinach</name>
    <dbReference type="NCBI Taxonomy" id="3562"/>
    <lineage>
        <taxon>Eukaryota</taxon>
        <taxon>Viridiplantae</taxon>
        <taxon>Streptophyta</taxon>
        <taxon>Embryophyta</taxon>
        <taxon>Tracheophyta</taxon>
        <taxon>Spermatophyta</taxon>
        <taxon>Magnoliopsida</taxon>
        <taxon>eudicotyledons</taxon>
        <taxon>Gunneridae</taxon>
        <taxon>Pentapetalae</taxon>
        <taxon>Caryophyllales</taxon>
        <taxon>Chenopodiaceae</taxon>
        <taxon>Chenopodioideae</taxon>
        <taxon>Anserineae</taxon>
        <taxon>Spinacia</taxon>
    </lineage>
</organism>
<name>A0ABM3QX38_SPIOL</name>
<evidence type="ECO:0000313" key="2">
    <source>
        <dbReference type="Proteomes" id="UP000813463"/>
    </source>
</evidence>
<feature type="domain" description="DUF4371" evidence="1">
    <location>
        <begin position="1"/>
        <end position="198"/>
    </location>
</feature>